<name>A0A368SKF6_SETIT</name>
<evidence type="ECO:0000313" key="2">
    <source>
        <dbReference type="EMBL" id="RCV42824.1"/>
    </source>
</evidence>
<accession>A0A368SKF6</accession>
<dbReference type="AlphaFoldDB" id="A0A368SKF6"/>
<feature type="compositionally biased region" description="Basic residues" evidence="1">
    <location>
        <begin position="155"/>
        <end position="165"/>
    </location>
</feature>
<reference evidence="2" key="1">
    <citation type="journal article" date="2012" name="Nat. Biotechnol.">
        <title>Reference genome sequence of the model plant Setaria.</title>
        <authorList>
            <person name="Bennetzen J.L."/>
            <person name="Schmutz J."/>
            <person name="Wang H."/>
            <person name="Percifield R."/>
            <person name="Hawkins J."/>
            <person name="Pontaroli A.C."/>
            <person name="Estep M."/>
            <person name="Feng L."/>
            <person name="Vaughn J.N."/>
            <person name="Grimwood J."/>
            <person name="Jenkins J."/>
            <person name="Barry K."/>
            <person name="Lindquist E."/>
            <person name="Hellsten U."/>
            <person name="Deshpande S."/>
            <person name="Wang X."/>
            <person name="Wu X."/>
            <person name="Mitros T."/>
            <person name="Triplett J."/>
            <person name="Yang X."/>
            <person name="Ye C.Y."/>
            <person name="Mauro-Herrera M."/>
            <person name="Wang L."/>
            <person name="Li P."/>
            <person name="Sharma M."/>
            <person name="Sharma R."/>
            <person name="Ronald P.C."/>
            <person name="Panaud O."/>
            <person name="Kellogg E.A."/>
            <person name="Brutnell T.P."/>
            <person name="Doust A.N."/>
            <person name="Tuskan G.A."/>
            <person name="Rokhsar D."/>
            <person name="Devos K.M."/>
        </authorList>
    </citation>
    <scope>NUCLEOTIDE SEQUENCE [LARGE SCALE GENOMIC DNA]</scope>
    <source>
        <strain evidence="2">Yugu1</strain>
    </source>
</reference>
<protein>
    <submittedName>
        <fullName evidence="2">Uncharacterized protein</fullName>
    </submittedName>
</protein>
<evidence type="ECO:0000256" key="1">
    <source>
        <dbReference type="SAM" id="MobiDB-lite"/>
    </source>
</evidence>
<feature type="region of interest" description="Disordered" evidence="1">
    <location>
        <begin position="118"/>
        <end position="137"/>
    </location>
</feature>
<feature type="compositionally biased region" description="Low complexity" evidence="1">
    <location>
        <begin position="180"/>
        <end position="190"/>
    </location>
</feature>
<gene>
    <name evidence="2" type="ORF">SETIT_9G246700v2</name>
</gene>
<sequence>MYPFHSPHPDLSIPTPPELRARFAISRSIRLPRSPSNPLLVDLAPLPHPPCDGAAAAGNGGGGRRSGGAAVAAADEDEAGSLRDVLRLLRRGAPGAYARLRLRRAPLRAPVRQVPLPLAGRRGRRPMGPRPPRPPVPVLHRHRAHHVGLHPTPHERRRGLRRRVRSTAAAGGAGKDDRGGAAPASSAGDGHVLGSVWPREVCVS</sequence>
<proteinExistence type="predicted"/>
<organism evidence="2">
    <name type="scientific">Setaria italica</name>
    <name type="common">Foxtail millet</name>
    <name type="synonym">Panicum italicum</name>
    <dbReference type="NCBI Taxonomy" id="4555"/>
    <lineage>
        <taxon>Eukaryota</taxon>
        <taxon>Viridiplantae</taxon>
        <taxon>Streptophyta</taxon>
        <taxon>Embryophyta</taxon>
        <taxon>Tracheophyta</taxon>
        <taxon>Spermatophyta</taxon>
        <taxon>Magnoliopsida</taxon>
        <taxon>Liliopsida</taxon>
        <taxon>Poales</taxon>
        <taxon>Poaceae</taxon>
        <taxon>PACMAD clade</taxon>
        <taxon>Panicoideae</taxon>
        <taxon>Panicodae</taxon>
        <taxon>Paniceae</taxon>
        <taxon>Cenchrinae</taxon>
        <taxon>Setaria</taxon>
    </lineage>
</organism>
<reference evidence="2" key="2">
    <citation type="submission" date="2015-07" db="EMBL/GenBank/DDBJ databases">
        <authorList>
            <person name="Noorani M."/>
        </authorList>
    </citation>
    <scope>NUCLEOTIDE SEQUENCE</scope>
    <source>
        <strain evidence="2">Yugu1</strain>
    </source>
</reference>
<feature type="region of interest" description="Disordered" evidence="1">
    <location>
        <begin position="149"/>
        <end position="193"/>
    </location>
</feature>
<feature type="compositionally biased region" description="Pro residues" evidence="1">
    <location>
        <begin position="128"/>
        <end position="137"/>
    </location>
</feature>
<dbReference type="EMBL" id="CM003536">
    <property type="protein sequence ID" value="RCV42824.1"/>
    <property type="molecule type" value="Genomic_DNA"/>
</dbReference>